<dbReference type="SUPFAM" id="SSF48452">
    <property type="entry name" value="TPR-like"/>
    <property type="match status" value="2"/>
</dbReference>
<dbReference type="PANTHER" id="PTHR45586:SF1">
    <property type="entry name" value="LIPOPOLYSACCHARIDE ASSEMBLY PROTEIN B"/>
    <property type="match status" value="1"/>
</dbReference>
<evidence type="ECO:0000256" key="2">
    <source>
        <dbReference type="ARBA" id="ARBA00022803"/>
    </source>
</evidence>
<feature type="compositionally biased region" description="Basic and acidic residues" evidence="3">
    <location>
        <begin position="56"/>
        <end position="66"/>
    </location>
</feature>
<dbReference type="PROSITE" id="PS50005">
    <property type="entry name" value="TPR"/>
    <property type="match status" value="2"/>
</dbReference>
<dbReference type="Pfam" id="PF13181">
    <property type="entry name" value="TPR_8"/>
    <property type="match status" value="1"/>
</dbReference>
<organism evidence="4">
    <name type="scientific">hydrothermal vent metagenome</name>
    <dbReference type="NCBI Taxonomy" id="652676"/>
    <lineage>
        <taxon>unclassified sequences</taxon>
        <taxon>metagenomes</taxon>
        <taxon>ecological metagenomes</taxon>
    </lineage>
</organism>
<keyword evidence="2" id="KW-0802">TPR repeat</keyword>
<dbReference type="Pfam" id="PF13432">
    <property type="entry name" value="TPR_16"/>
    <property type="match status" value="1"/>
</dbReference>
<name>A0A3B1A8V9_9ZZZZ</name>
<gene>
    <name evidence="4" type="ORF">MNBD_GAMMA22-836</name>
</gene>
<dbReference type="AlphaFoldDB" id="A0A3B1A8V9"/>
<dbReference type="SMART" id="SM00028">
    <property type="entry name" value="TPR"/>
    <property type="match status" value="7"/>
</dbReference>
<reference evidence="4" key="1">
    <citation type="submission" date="2018-06" db="EMBL/GenBank/DDBJ databases">
        <authorList>
            <person name="Zhirakovskaya E."/>
        </authorList>
    </citation>
    <scope>NUCLEOTIDE SEQUENCE</scope>
</reference>
<dbReference type="InterPro" id="IPR019734">
    <property type="entry name" value="TPR_rpt"/>
</dbReference>
<evidence type="ECO:0000256" key="3">
    <source>
        <dbReference type="SAM" id="MobiDB-lite"/>
    </source>
</evidence>
<dbReference type="Pfam" id="PF14559">
    <property type="entry name" value="TPR_19"/>
    <property type="match status" value="1"/>
</dbReference>
<dbReference type="EMBL" id="UOFS01000025">
    <property type="protein sequence ID" value="VAW96047.1"/>
    <property type="molecule type" value="Genomic_DNA"/>
</dbReference>
<evidence type="ECO:0000313" key="4">
    <source>
        <dbReference type="EMBL" id="VAW96047.1"/>
    </source>
</evidence>
<keyword evidence="1" id="KW-0677">Repeat</keyword>
<proteinExistence type="predicted"/>
<protein>
    <submittedName>
        <fullName evidence="4">FIG140336: TPR domain protein</fullName>
    </submittedName>
</protein>
<dbReference type="InterPro" id="IPR051012">
    <property type="entry name" value="CellSynth/LPSAsmb/PSIAsmb"/>
</dbReference>
<dbReference type="PANTHER" id="PTHR45586">
    <property type="entry name" value="TPR REPEAT-CONTAINING PROTEIN PA4667"/>
    <property type="match status" value="1"/>
</dbReference>
<accession>A0A3B1A8V9</accession>
<sequence length="609" mass="68956">MKINTSNITTKSAIALILSVFLQACSTPAPVTSVKQADFHKKNEPIKSQAKTTKSIKPDKTAKEPKAAQITEKVIPQVEESPQISAELLFRLMTAEVAGQRGNLAVAVQQYNQAALLSQDPKIAERATQIAIFSRDNDSALNIAKHWVKIDPDNPEVHQVLGSMYLRQGNVDVALFHFEKVIELGKNNQQQGFMLITSLLSKERDKTTALEVMKKLVGSRHQNAFAQFAYGQLASLFGELDVAVSALNQVVLLQPKWTKAQILRGNVLFRQKKKLKAFNLLVSVLEENPSNTELRMYYARKLVDDKRLNEARKQFELVLNDQGDNIDATFAVALLSLRSGDLDYAETKFLKLVERKQREDEASYYLGQIAEHREKYSEARRWYSVIDSGHYYIDAKIKLAMIIAREENVAVARKFLQDLTTQSAEQELRILVAEGELLRKAKNYGEAFNHYTESLASMPDNTQLLYARALMADKLNRLDVAEDDLKNILAREPNNAQALNALGYTLADRTDRYAEALEYIERAHRLRPNDAAIKDSLGWIQYRLGNTSEAIKYLREAFKLMKDPEIAAHLGEVLWVMGEQESAKALWDDALKATPDHELLLHVIERFKK</sequence>
<dbReference type="Gene3D" id="1.25.40.10">
    <property type="entry name" value="Tetratricopeptide repeat domain"/>
    <property type="match status" value="2"/>
</dbReference>
<feature type="region of interest" description="Disordered" evidence="3">
    <location>
        <begin position="42"/>
        <end position="68"/>
    </location>
</feature>
<dbReference type="PROSITE" id="PS51257">
    <property type="entry name" value="PROKAR_LIPOPROTEIN"/>
    <property type="match status" value="1"/>
</dbReference>
<dbReference type="InterPro" id="IPR011990">
    <property type="entry name" value="TPR-like_helical_dom_sf"/>
</dbReference>
<dbReference type="Pfam" id="PF13424">
    <property type="entry name" value="TPR_12"/>
    <property type="match status" value="1"/>
</dbReference>
<evidence type="ECO:0000256" key="1">
    <source>
        <dbReference type="ARBA" id="ARBA00022737"/>
    </source>
</evidence>